<feature type="transmembrane region" description="Helical" evidence="9">
    <location>
        <begin position="269"/>
        <end position="289"/>
    </location>
</feature>
<proteinExistence type="inferred from homology"/>
<evidence type="ECO:0000313" key="11">
    <source>
        <dbReference type="Proteomes" id="UP000093561"/>
    </source>
</evidence>
<feature type="transmembrane region" description="Helical" evidence="9">
    <location>
        <begin position="144"/>
        <end position="165"/>
    </location>
</feature>
<evidence type="ECO:0000256" key="8">
    <source>
        <dbReference type="RuleBase" id="RU003857"/>
    </source>
</evidence>
<comment type="similarity">
    <text evidence="8">Belongs to the two pore domain potassium channel (TC 1.A.1.8) family.</text>
</comment>
<dbReference type="PANTHER" id="PTHR11003">
    <property type="entry name" value="POTASSIUM CHANNEL, SUBFAMILY K"/>
    <property type="match status" value="1"/>
</dbReference>
<dbReference type="SUPFAM" id="SSF81324">
    <property type="entry name" value="Voltage-gated potassium channels"/>
    <property type="match status" value="2"/>
</dbReference>
<dbReference type="PANTHER" id="PTHR11003:SF97">
    <property type="entry name" value="POTASSIUM CHANNEL DOMAIN-CONTAINING PROTEIN"/>
    <property type="match status" value="1"/>
</dbReference>
<keyword evidence="2 8" id="KW-0813">Transport</keyword>
<dbReference type="Pfam" id="PF07885">
    <property type="entry name" value="Ion_trans_2"/>
    <property type="match status" value="2"/>
</dbReference>
<dbReference type="Proteomes" id="UP000093561">
    <property type="component" value="Unassembled WGS sequence"/>
</dbReference>
<reference evidence="12" key="3">
    <citation type="submission" date="2024-02" db="UniProtKB">
        <authorList>
            <consortium name="WormBaseParasite"/>
        </authorList>
    </citation>
    <scope>IDENTIFICATION</scope>
    <source>
        <strain evidence="12">pt0022</strain>
    </source>
</reference>
<dbReference type="WBParaSite" id="mrna-Wban_06340">
    <property type="protein sequence ID" value="mrna-Wban_06340"/>
    <property type="gene ID" value="Wban_06340"/>
</dbReference>
<keyword evidence="6 9" id="KW-0472">Membrane</keyword>
<evidence type="ECO:0000256" key="9">
    <source>
        <dbReference type="SAM" id="Phobius"/>
    </source>
</evidence>
<reference evidence="11" key="1">
    <citation type="submission" date="2015-03" db="EMBL/GenBank/DDBJ databases">
        <title>Wuchereria bancrofti Genome Sequencing Papua New Guinea Strain.</title>
        <authorList>
            <person name="Small S.T."/>
            <person name="Serre D."/>
            <person name="Zimmerman P.A."/>
        </authorList>
    </citation>
    <scope>NUCLEOTIDE SEQUENCE [LARGE SCALE GENOMIC DNA]</scope>
    <source>
        <strain evidence="11">pt0022</strain>
    </source>
</reference>
<evidence type="ECO:0000259" key="10">
    <source>
        <dbReference type="Pfam" id="PF07885"/>
    </source>
</evidence>
<reference evidence="11" key="2">
    <citation type="journal article" date="2016" name="Mol. Ecol.">
        <title>Population genomics of the filarial nematode parasite Wuchereria bancrofti from mosquitoes.</title>
        <authorList>
            <person name="Small S.T."/>
            <person name="Reimer L.J."/>
            <person name="Tisch D.J."/>
            <person name="King C.L."/>
            <person name="Christensen B.M."/>
            <person name="Siba P.M."/>
            <person name="Kazura J.W."/>
            <person name="Serre D."/>
            <person name="Zimmerman P.A."/>
        </authorList>
    </citation>
    <scope>NUCLEOTIDE SEQUENCE</scope>
    <source>
        <strain evidence="11">pt0022</strain>
    </source>
</reference>
<evidence type="ECO:0000256" key="2">
    <source>
        <dbReference type="ARBA" id="ARBA00022448"/>
    </source>
</evidence>
<keyword evidence="3 8" id="KW-0812">Transmembrane</keyword>
<keyword evidence="7 8" id="KW-0407">Ion channel</keyword>
<keyword evidence="5 8" id="KW-0406">Ion transport</keyword>
<protein>
    <recommendedName>
        <fullName evidence="10">Potassium channel domain-containing protein</fullName>
    </recommendedName>
</protein>
<name>A0AAF5PWH2_WUCBA</name>
<evidence type="ECO:0000313" key="12">
    <source>
        <dbReference type="WBParaSite" id="mrna-Wban_06340"/>
    </source>
</evidence>
<comment type="subcellular location">
    <subcellularLocation>
        <location evidence="1">Membrane</location>
        <topology evidence="1">Multi-pass membrane protein</topology>
    </subcellularLocation>
</comment>
<dbReference type="InterPro" id="IPR003280">
    <property type="entry name" value="2pore_dom_K_chnl"/>
</dbReference>
<evidence type="ECO:0000256" key="3">
    <source>
        <dbReference type="ARBA" id="ARBA00022692"/>
    </source>
</evidence>
<feature type="transmembrane region" description="Helical" evidence="9">
    <location>
        <begin position="322"/>
        <end position="348"/>
    </location>
</feature>
<dbReference type="InterPro" id="IPR013099">
    <property type="entry name" value="K_chnl_dom"/>
</dbReference>
<sequence length="439" mass="49338">MGKGIKRIKDQLHLLTPCALHLVLVVAVAAYVLLGALAIRQLEAIAINRNSTMNRNGNIYRGDDKRNKISLTEQNKNDHLRPKMECMIEMLKQRSSAKICDEGHLDELTDVVYNICFQEQIYDDRNENKVSRNTNTIGTNDVDYFYWSLMDSIVFCFTVITTIGYGNVAPKTMEGRLFVIAYGVLGIPFTMLAIASLGKFLAEILKGITQLTVRLSKTIFCCYSVQKQFKEKEALISDLKNDDNKKGISNDDDISGNSEIKKVEKWGEALVLIVAFFIYIIIGSIVIASYEPEMDFFGAIYFNFVSLTTIGLGDLVPKNEKYLVLTLIYSAVGLALTTIAIEIAAEYLKMLHYFGRKIDNVANVQIWFGGKKLTMKQLVRNLGDYFDLPVNEIADLNLDEFVNAAIKVEAGELGTLRCPRPITVDIESIIFVDADESYM</sequence>
<feature type="domain" description="Potassium channel" evidence="10">
    <location>
        <begin position="145"/>
        <end position="202"/>
    </location>
</feature>
<feature type="domain" description="Potassium channel" evidence="10">
    <location>
        <begin position="276"/>
        <end position="348"/>
    </location>
</feature>
<accession>A0AAF5PWH2</accession>
<evidence type="ECO:0000256" key="5">
    <source>
        <dbReference type="ARBA" id="ARBA00023065"/>
    </source>
</evidence>
<feature type="transmembrane region" description="Helical" evidence="9">
    <location>
        <begin position="296"/>
        <end position="316"/>
    </location>
</feature>
<organism evidence="11 12">
    <name type="scientific">Wuchereria bancrofti</name>
    <dbReference type="NCBI Taxonomy" id="6293"/>
    <lineage>
        <taxon>Eukaryota</taxon>
        <taxon>Metazoa</taxon>
        <taxon>Ecdysozoa</taxon>
        <taxon>Nematoda</taxon>
        <taxon>Chromadorea</taxon>
        <taxon>Rhabditida</taxon>
        <taxon>Spirurina</taxon>
        <taxon>Spiruromorpha</taxon>
        <taxon>Filarioidea</taxon>
        <taxon>Onchocercidae</taxon>
        <taxon>Wuchereria</taxon>
    </lineage>
</organism>
<dbReference type="GO" id="GO:0030322">
    <property type="term" value="P:stabilization of membrane potential"/>
    <property type="evidence" value="ECO:0007669"/>
    <property type="project" value="TreeGrafter"/>
</dbReference>
<feature type="transmembrane region" description="Helical" evidence="9">
    <location>
        <begin position="177"/>
        <end position="197"/>
    </location>
</feature>
<dbReference type="GO" id="GO:0015271">
    <property type="term" value="F:outward rectifier potassium channel activity"/>
    <property type="evidence" value="ECO:0007669"/>
    <property type="project" value="TreeGrafter"/>
</dbReference>
<evidence type="ECO:0000256" key="4">
    <source>
        <dbReference type="ARBA" id="ARBA00022989"/>
    </source>
</evidence>
<dbReference type="GO" id="GO:0005886">
    <property type="term" value="C:plasma membrane"/>
    <property type="evidence" value="ECO:0007669"/>
    <property type="project" value="TreeGrafter"/>
</dbReference>
<evidence type="ECO:0000256" key="6">
    <source>
        <dbReference type="ARBA" id="ARBA00023136"/>
    </source>
</evidence>
<feature type="transmembrane region" description="Helical" evidence="9">
    <location>
        <begin position="12"/>
        <end position="34"/>
    </location>
</feature>
<dbReference type="AlphaFoldDB" id="A0AAF5PWH2"/>
<evidence type="ECO:0000256" key="1">
    <source>
        <dbReference type="ARBA" id="ARBA00004141"/>
    </source>
</evidence>
<keyword evidence="4 9" id="KW-1133">Transmembrane helix</keyword>
<evidence type="ECO:0000256" key="7">
    <source>
        <dbReference type="ARBA" id="ARBA00023303"/>
    </source>
</evidence>
<dbReference type="GO" id="GO:0022841">
    <property type="term" value="F:potassium ion leak channel activity"/>
    <property type="evidence" value="ECO:0007669"/>
    <property type="project" value="TreeGrafter"/>
</dbReference>
<dbReference type="PRINTS" id="PR01333">
    <property type="entry name" value="2POREKCHANEL"/>
</dbReference>
<dbReference type="Gene3D" id="1.10.287.70">
    <property type="match status" value="1"/>
</dbReference>